<evidence type="ECO:0000256" key="3">
    <source>
        <dbReference type="ARBA" id="ARBA00022597"/>
    </source>
</evidence>
<evidence type="ECO:0000313" key="8">
    <source>
        <dbReference type="EMBL" id="TCV99493.1"/>
    </source>
</evidence>
<dbReference type="EMBL" id="SMCQ01000009">
    <property type="protein sequence ID" value="TCV99493.1"/>
    <property type="molecule type" value="Genomic_DNA"/>
</dbReference>
<accession>A0A4R3Z330</accession>
<evidence type="ECO:0000256" key="6">
    <source>
        <dbReference type="PROSITE-ProRule" id="PRU00423"/>
    </source>
</evidence>
<sequence length="210" mass="25280">MFDEFYLSVYHDFFFQWILLNKDSYLKDQVICEVQQQNDKFQSIIFTLPQVKGIVTIWYNHIVEEEIYRQDDQMMLFYLHYTITNLNQCRHLFLEFYQTLIKYSYQRIYKIALCCTGGLSTFTFVEEMKKVCELENVPFQLDSLSLEQLYDQYLDYDALYLAPQIAHMEAQLLIETKHQVPLFCIDPTLFATKDYIGIVKYMKKTLKMLS</sequence>
<evidence type="ECO:0000256" key="2">
    <source>
        <dbReference type="ARBA" id="ARBA00022553"/>
    </source>
</evidence>
<evidence type="ECO:0000256" key="1">
    <source>
        <dbReference type="ARBA" id="ARBA00022448"/>
    </source>
</evidence>
<dbReference type="InterPro" id="IPR013012">
    <property type="entry name" value="PTS_EIIB_3"/>
</dbReference>
<keyword evidence="1" id="KW-0813">Transport</keyword>
<proteinExistence type="predicted"/>
<evidence type="ECO:0000259" key="7">
    <source>
        <dbReference type="PROSITE" id="PS51100"/>
    </source>
</evidence>
<feature type="modified residue" description="Phosphocysteine; by EIIA" evidence="6">
    <location>
        <position position="115"/>
    </location>
</feature>
<dbReference type="SUPFAM" id="SSF52794">
    <property type="entry name" value="PTS system IIB component-like"/>
    <property type="match status" value="1"/>
</dbReference>
<comment type="caution">
    <text evidence="8">The sequence shown here is derived from an EMBL/GenBank/DDBJ whole genome shotgun (WGS) entry which is preliminary data.</text>
</comment>
<evidence type="ECO:0000313" key="9">
    <source>
        <dbReference type="Proteomes" id="UP000295515"/>
    </source>
</evidence>
<dbReference type="PROSITE" id="PS51100">
    <property type="entry name" value="PTS_EIIB_TYPE_3"/>
    <property type="match status" value="1"/>
</dbReference>
<keyword evidence="2" id="KW-0597">Phosphoprotein</keyword>
<keyword evidence="4 8" id="KW-0808">Transferase</keyword>
<dbReference type="InterPro" id="IPR036095">
    <property type="entry name" value="PTS_EIIB-like_sf"/>
</dbReference>
<name>A0A4R3Z330_9FIRM</name>
<dbReference type="GO" id="GO:0009401">
    <property type="term" value="P:phosphoenolpyruvate-dependent sugar phosphotransferase system"/>
    <property type="evidence" value="ECO:0007669"/>
    <property type="project" value="UniProtKB-KW"/>
</dbReference>
<dbReference type="AlphaFoldDB" id="A0A4R3Z330"/>
<protein>
    <submittedName>
        <fullName evidence="8">Cellobiose-specific phosphotransferase system component IIB</fullName>
    </submittedName>
</protein>
<keyword evidence="5" id="KW-0598">Phosphotransferase system</keyword>
<keyword evidence="3" id="KW-0762">Sugar transport</keyword>
<gene>
    <name evidence="8" type="ORF">EDD60_10975</name>
</gene>
<evidence type="ECO:0000256" key="5">
    <source>
        <dbReference type="ARBA" id="ARBA00022683"/>
    </source>
</evidence>
<dbReference type="GeneID" id="98915360"/>
<feature type="domain" description="PTS EIIB type-3" evidence="7">
    <location>
        <begin position="108"/>
        <end position="210"/>
    </location>
</feature>
<evidence type="ECO:0000256" key="4">
    <source>
        <dbReference type="ARBA" id="ARBA00022679"/>
    </source>
</evidence>
<dbReference type="RefSeq" id="WP_066445802.1">
    <property type="nucleotide sequence ID" value="NZ_JANKBF010000005.1"/>
</dbReference>
<dbReference type="GO" id="GO:0008982">
    <property type="term" value="F:protein-N(PI)-phosphohistidine-sugar phosphotransferase activity"/>
    <property type="evidence" value="ECO:0007669"/>
    <property type="project" value="InterPro"/>
</dbReference>
<dbReference type="Gene3D" id="3.40.50.2300">
    <property type="match status" value="1"/>
</dbReference>
<reference evidence="8 9" key="1">
    <citation type="submission" date="2019-03" db="EMBL/GenBank/DDBJ databases">
        <title>Genomic Encyclopedia of Type Strains, Phase IV (KMG-IV): sequencing the most valuable type-strain genomes for metagenomic binning, comparative biology and taxonomic classification.</title>
        <authorList>
            <person name="Goeker M."/>
        </authorList>
    </citation>
    <scope>NUCLEOTIDE SEQUENCE [LARGE SCALE GENOMIC DNA]</scope>
    <source>
        <strain evidence="8 9">DSM 29487</strain>
    </source>
</reference>
<dbReference type="Proteomes" id="UP000295515">
    <property type="component" value="Unassembled WGS sequence"/>
</dbReference>
<keyword evidence="9" id="KW-1185">Reference proteome</keyword>
<organism evidence="8 9">
    <name type="scientific">Longibaculum muris</name>
    <dbReference type="NCBI Taxonomy" id="1796628"/>
    <lineage>
        <taxon>Bacteria</taxon>
        <taxon>Bacillati</taxon>
        <taxon>Bacillota</taxon>
        <taxon>Erysipelotrichia</taxon>
        <taxon>Erysipelotrichales</taxon>
        <taxon>Coprobacillaceae</taxon>
        <taxon>Longibaculum</taxon>
    </lineage>
</organism>